<dbReference type="OrthoDB" id="9801773at2"/>
<organism evidence="3 4">
    <name type="scientific">Herbiconiux ginsengi</name>
    <dbReference type="NCBI Taxonomy" id="381665"/>
    <lineage>
        <taxon>Bacteria</taxon>
        <taxon>Bacillati</taxon>
        <taxon>Actinomycetota</taxon>
        <taxon>Actinomycetes</taxon>
        <taxon>Micrococcales</taxon>
        <taxon>Microbacteriaceae</taxon>
        <taxon>Herbiconiux</taxon>
    </lineage>
</organism>
<dbReference type="AlphaFoldDB" id="A0A1H3PJW7"/>
<evidence type="ECO:0000313" key="4">
    <source>
        <dbReference type="Proteomes" id="UP000198891"/>
    </source>
</evidence>
<comment type="similarity">
    <text evidence="1">Belongs to the NAD(P)-dependent epimerase/dehydratase family. SDR39U1 subfamily.</text>
</comment>
<sequence length="297" mass="31361">MTGPRTVLIAGGSGFIGTELAAQLRADGHTVLILVRRPARTPTERTWDPEARWIKTGIIDGADAVVNLSGASIARLPWTLSYKREILQSRLQATSTLADAILRSESPPEVFVSGSAVGFYGDRPGELLTETAPVGDGFLAKVAEAWERAAAPAAARTRVVLARTGLVVAANGGALKPLRLMAKAGLAGPLGSGDQTWPWISLHDEAAALRHLLDSSLSGPVNLTGPEPAPASLVVRELAEQLHRPYWLKTPAWALKAALADAGKDLLLSDQDVSSQMLAADGFTFRDETLEKALAAV</sequence>
<dbReference type="InterPro" id="IPR036291">
    <property type="entry name" value="NAD(P)-bd_dom_sf"/>
</dbReference>
<dbReference type="RefSeq" id="WP_092552459.1">
    <property type="nucleotide sequence ID" value="NZ_FNPZ01000002.1"/>
</dbReference>
<reference evidence="3 4" key="1">
    <citation type="submission" date="2016-10" db="EMBL/GenBank/DDBJ databases">
        <authorList>
            <person name="de Groot N.N."/>
        </authorList>
    </citation>
    <scope>NUCLEOTIDE SEQUENCE [LARGE SCALE GENOMIC DNA]</scope>
    <source>
        <strain evidence="3 4">CGMCC 4.3491</strain>
    </source>
</reference>
<keyword evidence="4" id="KW-1185">Reference proteome</keyword>
<accession>A0A1H3PJW7</accession>
<name>A0A1H3PJW7_9MICO</name>
<dbReference type="InterPro" id="IPR057326">
    <property type="entry name" value="KR_dom"/>
</dbReference>
<dbReference type="InterPro" id="IPR001509">
    <property type="entry name" value="Epimerase_deHydtase"/>
</dbReference>
<dbReference type="PANTHER" id="PTHR11092">
    <property type="entry name" value="SUGAR NUCLEOTIDE EPIMERASE RELATED"/>
    <property type="match status" value="1"/>
</dbReference>
<dbReference type="Proteomes" id="UP000198891">
    <property type="component" value="Unassembled WGS sequence"/>
</dbReference>
<dbReference type="InterPro" id="IPR013549">
    <property type="entry name" value="DUF1731"/>
</dbReference>
<dbReference type="NCBIfam" id="TIGR01777">
    <property type="entry name" value="yfcH"/>
    <property type="match status" value="1"/>
</dbReference>
<evidence type="ECO:0000313" key="3">
    <source>
        <dbReference type="EMBL" id="SDZ01263.1"/>
    </source>
</evidence>
<dbReference type="EMBL" id="FNPZ01000002">
    <property type="protein sequence ID" value="SDZ01263.1"/>
    <property type="molecule type" value="Genomic_DNA"/>
</dbReference>
<dbReference type="Gene3D" id="3.40.50.720">
    <property type="entry name" value="NAD(P)-binding Rossmann-like Domain"/>
    <property type="match status" value="1"/>
</dbReference>
<dbReference type="STRING" id="381665.SAMN05216554_1927"/>
<dbReference type="Pfam" id="PF08338">
    <property type="entry name" value="DUF1731"/>
    <property type="match status" value="1"/>
</dbReference>
<gene>
    <name evidence="3" type="ORF">SAMN05216554_1927</name>
</gene>
<dbReference type="SMART" id="SM00822">
    <property type="entry name" value="PKS_KR"/>
    <property type="match status" value="1"/>
</dbReference>
<evidence type="ECO:0000259" key="2">
    <source>
        <dbReference type="SMART" id="SM00822"/>
    </source>
</evidence>
<dbReference type="InterPro" id="IPR010099">
    <property type="entry name" value="SDR39U1"/>
</dbReference>
<dbReference type="Pfam" id="PF01370">
    <property type="entry name" value="Epimerase"/>
    <property type="match status" value="1"/>
</dbReference>
<proteinExistence type="inferred from homology"/>
<dbReference type="PANTHER" id="PTHR11092:SF0">
    <property type="entry name" value="EPIMERASE FAMILY PROTEIN SDR39U1"/>
    <property type="match status" value="1"/>
</dbReference>
<dbReference type="SUPFAM" id="SSF51735">
    <property type="entry name" value="NAD(P)-binding Rossmann-fold domains"/>
    <property type="match status" value="1"/>
</dbReference>
<feature type="domain" description="Ketoreductase" evidence="2">
    <location>
        <begin position="5"/>
        <end position="178"/>
    </location>
</feature>
<protein>
    <recommendedName>
        <fullName evidence="2">Ketoreductase domain-containing protein</fullName>
    </recommendedName>
</protein>
<evidence type="ECO:0000256" key="1">
    <source>
        <dbReference type="ARBA" id="ARBA00009353"/>
    </source>
</evidence>